<protein>
    <submittedName>
        <fullName evidence="3">Uncharacterized protein</fullName>
    </submittedName>
</protein>
<accession>A0A8E1USP8</accession>
<dbReference type="AlphaFoldDB" id="A0A8E1USP8"/>
<keyword evidence="2" id="KW-0732">Signal</keyword>
<evidence type="ECO:0000256" key="2">
    <source>
        <dbReference type="SAM" id="SignalP"/>
    </source>
</evidence>
<feature type="region of interest" description="Disordered" evidence="1">
    <location>
        <begin position="177"/>
        <end position="237"/>
    </location>
</feature>
<proteinExistence type="predicted"/>
<keyword evidence="4" id="KW-1185">Reference proteome</keyword>
<sequence>MTIRTTLINVMLQVACVLAAGAQVQEPCGVYEAADKVDGLTRQGYMEINIKEPAVPDFSQTFVKGATHNFSLLPSDFMKKPSRYFAGKKATGFIKYRSKILISNTETLMLTDPEPVQGGYRLKWASDMGKTGTCTMTIAADGTLWFTGLGTFDKSIGPDKLVFVRQPGQTAARTYLAAGSDKPQQGGGTPAADKPATGQTANGPKGGETSASAVDKGQTTLPTDGTPAYKPATDADGNIMLPRASSGTLTGRWIGDGGLMIKLNSIIKSYRYSNATYHGFITMEGPGYISEGIVAVVKHSDTCVGLYSIPLDTDVRQIHYSEIHLGPTGRASTYHLCGSVEVRSQSYKLMTNTAIYKLNPIDTRYYGMFSTGNEVRPVPLNFYFKQSYDDGYGNVKLGYGCITLSYNMGSYIDNDFIYDAQIQENGSVRIKYQCGRTENKYSALLVWNKGRKSWTVTQIRRIEGSSDDCYMMNSPQITFKDDIM</sequence>
<feature type="signal peptide" evidence="2">
    <location>
        <begin position="1"/>
        <end position="22"/>
    </location>
</feature>
<evidence type="ECO:0000313" key="3">
    <source>
        <dbReference type="EMBL" id="KOO69472.1"/>
    </source>
</evidence>
<feature type="compositionally biased region" description="Polar residues" evidence="1">
    <location>
        <begin position="209"/>
        <end position="223"/>
    </location>
</feature>
<dbReference type="OrthoDB" id="1100988at2"/>
<evidence type="ECO:0000313" key="4">
    <source>
        <dbReference type="Proteomes" id="UP000036951"/>
    </source>
</evidence>
<organism evidence="3 4">
    <name type="scientific">Xylanibacter rarus</name>
    <dbReference type="NCBI Taxonomy" id="1676614"/>
    <lineage>
        <taxon>Bacteria</taxon>
        <taxon>Pseudomonadati</taxon>
        <taxon>Bacteroidota</taxon>
        <taxon>Bacteroidia</taxon>
        <taxon>Bacteroidales</taxon>
        <taxon>Prevotellaceae</taxon>
        <taxon>Xylanibacter</taxon>
    </lineage>
</organism>
<dbReference type="Proteomes" id="UP000036951">
    <property type="component" value="Unassembled WGS sequence"/>
</dbReference>
<dbReference type="EMBL" id="LFQU01000002">
    <property type="protein sequence ID" value="KOO69472.1"/>
    <property type="molecule type" value="Genomic_DNA"/>
</dbReference>
<name>A0A8E1USP8_9BACT</name>
<gene>
    <name evidence="3" type="ORF">ACU52_02100</name>
</gene>
<reference evidence="3 4" key="1">
    <citation type="submission" date="2015-06" db="EMBL/GenBank/DDBJ databases">
        <title>Prevotella sp. 109, sp. nov., a novel member of the family Prevotellaceae isolated from human faeces.</title>
        <authorList>
            <person name="Shkoporov A.N."/>
            <person name="Chaplin A.V."/>
            <person name="Kafarskaia L.I."/>
            <person name="Efimov B.A."/>
        </authorList>
    </citation>
    <scope>NUCLEOTIDE SEQUENCE [LARGE SCALE GENOMIC DNA]</scope>
    <source>
        <strain evidence="3 4">109</strain>
    </source>
</reference>
<feature type="chain" id="PRO_5034888589" evidence="2">
    <location>
        <begin position="23"/>
        <end position="484"/>
    </location>
</feature>
<comment type="caution">
    <text evidence="3">The sequence shown here is derived from an EMBL/GenBank/DDBJ whole genome shotgun (WGS) entry which is preliminary data.</text>
</comment>
<evidence type="ECO:0000256" key="1">
    <source>
        <dbReference type="SAM" id="MobiDB-lite"/>
    </source>
</evidence>